<dbReference type="Proteomes" id="UP000735302">
    <property type="component" value="Unassembled WGS sequence"/>
</dbReference>
<comment type="caution">
    <text evidence="1">The sequence shown here is derived from an EMBL/GenBank/DDBJ whole genome shotgun (WGS) entry which is preliminary data.</text>
</comment>
<keyword evidence="2" id="KW-1185">Reference proteome</keyword>
<gene>
    <name evidence="1" type="ORF">PoB_006311300</name>
</gene>
<dbReference type="EMBL" id="BLXT01007118">
    <property type="protein sequence ID" value="GFO36608.1"/>
    <property type="molecule type" value="Genomic_DNA"/>
</dbReference>
<name>A0AAV4CXN4_9GAST</name>
<reference evidence="1 2" key="1">
    <citation type="journal article" date="2021" name="Elife">
        <title>Chloroplast acquisition without the gene transfer in kleptoplastic sea slugs, Plakobranchus ocellatus.</title>
        <authorList>
            <person name="Maeda T."/>
            <person name="Takahashi S."/>
            <person name="Yoshida T."/>
            <person name="Shimamura S."/>
            <person name="Takaki Y."/>
            <person name="Nagai Y."/>
            <person name="Toyoda A."/>
            <person name="Suzuki Y."/>
            <person name="Arimoto A."/>
            <person name="Ishii H."/>
            <person name="Satoh N."/>
            <person name="Nishiyama T."/>
            <person name="Hasebe M."/>
            <person name="Maruyama T."/>
            <person name="Minagawa J."/>
            <person name="Obokata J."/>
            <person name="Shigenobu S."/>
        </authorList>
    </citation>
    <scope>NUCLEOTIDE SEQUENCE [LARGE SCALE GENOMIC DNA]</scope>
</reference>
<dbReference type="AlphaFoldDB" id="A0AAV4CXN4"/>
<accession>A0AAV4CXN4</accession>
<evidence type="ECO:0000313" key="2">
    <source>
        <dbReference type="Proteomes" id="UP000735302"/>
    </source>
</evidence>
<proteinExistence type="predicted"/>
<protein>
    <submittedName>
        <fullName evidence="1">Uncharacterized protein</fullName>
    </submittedName>
</protein>
<sequence length="97" mass="10695">MSGFEALHQARALVVGLEPGTGGSLQISGRIHYPLCRRRPKAVREQRPDWIHSDDDFRNWGSSPLYGTGKAYVPSLNSPKILDPKADAIMPPKLTSL</sequence>
<organism evidence="1 2">
    <name type="scientific">Plakobranchus ocellatus</name>
    <dbReference type="NCBI Taxonomy" id="259542"/>
    <lineage>
        <taxon>Eukaryota</taxon>
        <taxon>Metazoa</taxon>
        <taxon>Spiralia</taxon>
        <taxon>Lophotrochozoa</taxon>
        <taxon>Mollusca</taxon>
        <taxon>Gastropoda</taxon>
        <taxon>Heterobranchia</taxon>
        <taxon>Euthyneura</taxon>
        <taxon>Panpulmonata</taxon>
        <taxon>Sacoglossa</taxon>
        <taxon>Placobranchoidea</taxon>
        <taxon>Plakobranchidae</taxon>
        <taxon>Plakobranchus</taxon>
    </lineage>
</organism>
<evidence type="ECO:0000313" key="1">
    <source>
        <dbReference type="EMBL" id="GFO36608.1"/>
    </source>
</evidence>